<comment type="caution">
    <text evidence="2">The sequence shown here is derived from an EMBL/GenBank/DDBJ whole genome shotgun (WGS) entry which is preliminary data.</text>
</comment>
<evidence type="ECO:0000256" key="1">
    <source>
        <dbReference type="SAM" id="MobiDB-lite"/>
    </source>
</evidence>
<proteinExistence type="predicted"/>
<keyword evidence="3" id="KW-1185">Reference proteome</keyword>
<dbReference type="Proteomes" id="UP000821866">
    <property type="component" value="Chromosome 6"/>
</dbReference>
<reference evidence="2" key="1">
    <citation type="journal article" date="2020" name="Cell">
        <title>Large-Scale Comparative Analyses of Tick Genomes Elucidate Their Genetic Diversity and Vector Capacities.</title>
        <authorList>
            <consortium name="Tick Genome and Microbiome Consortium (TIGMIC)"/>
            <person name="Jia N."/>
            <person name="Wang J."/>
            <person name="Shi W."/>
            <person name="Du L."/>
            <person name="Sun Y."/>
            <person name="Zhan W."/>
            <person name="Jiang J.F."/>
            <person name="Wang Q."/>
            <person name="Zhang B."/>
            <person name="Ji P."/>
            <person name="Bell-Sakyi L."/>
            <person name="Cui X.M."/>
            <person name="Yuan T.T."/>
            <person name="Jiang B.G."/>
            <person name="Yang W.F."/>
            <person name="Lam T.T."/>
            <person name="Chang Q.C."/>
            <person name="Ding S.J."/>
            <person name="Wang X.J."/>
            <person name="Zhu J.G."/>
            <person name="Ruan X.D."/>
            <person name="Zhao L."/>
            <person name="Wei J.T."/>
            <person name="Ye R.Z."/>
            <person name="Que T.C."/>
            <person name="Du C.H."/>
            <person name="Zhou Y.H."/>
            <person name="Cheng J.X."/>
            <person name="Dai P.F."/>
            <person name="Guo W.B."/>
            <person name="Han X.H."/>
            <person name="Huang E.J."/>
            <person name="Li L.F."/>
            <person name="Wei W."/>
            <person name="Gao Y.C."/>
            <person name="Liu J.Z."/>
            <person name="Shao H.Z."/>
            <person name="Wang X."/>
            <person name="Wang C.C."/>
            <person name="Yang T.C."/>
            <person name="Huo Q.B."/>
            <person name="Li W."/>
            <person name="Chen H.Y."/>
            <person name="Chen S.E."/>
            <person name="Zhou L.G."/>
            <person name="Ni X.B."/>
            <person name="Tian J.H."/>
            <person name="Sheng Y."/>
            <person name="Liu T."/>
            <person name="Pan Y.S."/>
            <person name="Xia L.Y."/>
            <person name="Li J."/>
            <person name="Zhao F."/>
            <person name="Cao W.C."/>
        </authorList>
    </citation>
    <scope>NUCLEOTIDE SEQUENCE</scope>
    <source>
        <strain evidence="2">Rmic-2018</strain>
    </source>
</reference>
<organism evidence="2 3">
    <name type="scientific">Rhipicephalus microplus</name>
    <name type="common">Cattle tick</name>
    <name type="synonym">Boophilus microplus</name>
    <dbReference type="NCBI Taxonomy" id="6941"/>
    <lineage>
        <taxon>Eukaryota</taxon>
        <taxon>Metazoa</taxon>
        <taxon>Ecdysozoa</taxon>
        <taxon>Arthropoda</taxon>
        <taxon>Chelicerata</taxon>
        <taxon>Arachnida</taxon>
        <taxon>Acari</taxon>
        <taxon>Parasitiformes</taxon>
        <taxon>Ixodida</taxon>
        <taxon>Ixodoidea</taxon>
        <taxon>Ixodidae</taxon>
        <taxon>Rhipicephalinae</taxon>
        <taxon>Rhipicephalus</taxon>
        <taxon>Boophilus</taxon>
    </lineage>
</organism>
<gene>
    <name evidence="2" type="ORF">HPB51_014532</name>
</gene>
<feature type="compositionally biased region" description="Polar residues" evidence="1">
    <location>
        <begin position="53"/>
        <end position="68"/>
    </location>
</feature>
<dbReference type="VEuPathDB" id="VectorBase:LOC119172405"/>
<dbReference type="AlphaFoldDB" id="A0A9J6DN15"/>
<protein>
    <submittedName>
        <fullName evidence="2">Uncharacterized protein</fullName>
    </submittedName>
</protein>
<feature type="region of interest" description="Disordered" evidence="1">
    <location>
        <begin position="122"/>
        <end position="146"/>
    </location>
</feature>
<feature type="region of interest" description="Disordered" evidence="1">
    <location>
        <begin position="37"/>
        <end position="85"/>
    </location>
</feature>
<evidence type="ECO:0000313" key="3">
    <source>
        <dbReference type="Proteomes" id="UP000821866"/>
    </source>
</evidence>
<evidence type="ECO:0000313" key="2">
    <source>
        <dbReference type="EMBL" id="KAH8023417.1"/>
    </source>
</evidence>
<dbReference type="EMBL" id="JABSTU010000008">
    <property type="protein sequence ID" value="KAH8023417.1"/>
    <property type="molecule type" value="Genomic_DNA"/>
</dbReference>
<sequence length="186" mass="21049">MYNSERNLVTADRNNERKFMFISQTNNVDYREKANHANNNNHHHEKNNHDSPQHNNNAVNGNSGQHPHTTMIVGGSGPSPLKRHQGQHFGWRHVSAPRSQPEQPICDVVSSHTLPVATFVTIQDHDSSSSEPELDGEVPQSEEELRKAFRNQSAELRRLRTQLASKDKKIQELESQLQLQAHNGGC</sequence>
<feature type="compositionally biased region" description="Acidic residues" evidence="1">
    <location>
        <begin position="132"/>
        <end position="142"/>
    </location>
</feature>
<reference evidence="2" key="2">
    <citation type="submission" date="2021-09" db="EMBL/GenBank/DDBJ databases">
        <authorList>
            <person name="Jia N."/>
            <person name="Wang J."/>
            <person name="Shi W."/>
            <person name="Du L."/>
            <person name="Sun Y."/>
            <person name="Zhan W."/>
            <person name="Jiang J."/>
            <person name="Wang Q."/>
            <person name="Zhang B."/>
            <person name="Ji P."/>
            <person name="Sakyi L.B."/>
            <person name="Cui X."/>
            <person name="Yuan T."/>
            <person name="Jiang B."/>
            <person name="Yang W."/>
            <person name="Lam T.T.-Y."/>
            <person name="Chang Q."/>
            <person name="Ding S."/>
            <person name="Wang X."/>
            <person name="Zhu J."/>
            <person name="Ruan X."/>
            <person name="Zhao L."/>
            <person name="Wei J."/>
            <person name="Que T."/>
            <person name="Du C."/>
            <person name="Cheng J."/>
            <person name="Dai P."/>
            <person name="Han X."/>
            <person name="Huang E."/>
            <person name="Gao Y."/>
            <person name="Liu J."/>
            <person name="Shao H."/>
            <person name="Ye R."/>
            <person name="Li L."/>
            <person name="Wei W."/>
            <person name="Wang X."/>
            <person name="Wang C."/>
            <person name="Huo Q."/>
            <person name="Li W."/>
            <person name="Guo W."/>
            <person name="Chen H."/>
            <person name="Chen S."/>
            <person name="Zhou L."/>
            <person name="Zhou L."/>
            <person name="Ni X."/>
            <person name="Tian J."/>
            <person name="Zhou Y."/>
            <person name="Sheng Y."/>
            <person name="Liu T."/>
            <person name="Pan Y."/>
            <person name="Xia L."/>
            <person name="Li J."/>
            <person name="Zhao F."/>
            <person name="Cao W."/>
        </authorList>
    </citation>
    <scope>NUCLEOTIDE SEQUENCE</scope>
    <source>
        <strain evidence="2">Rmic-2018</strain>
        <tissue evidence="2">Larvae</tissue>
    </source>
</reference>
<accession>A0A9J6DN15</accession>
<name>A0A9J6DN15_RHIMP</name>